<dbReference type="GO" id="GO:0016491">
    <property type="term" value="F:oxidoreductase activity"/>
    <property type="evidence" value="ECO:0007669"/>
    <property type="project" value="InterPro"/>
</dbReference>
<dbReference type="PROSITE" id="PS51352">
    <property type="entry name" value="THIOREDOXIN_2"/>
    <property type="match status" value="1"/>
</dbReference>
<dbReference type="GO" id="GO:0016209">
    <property type="term" value="F:antioxidant activity"/>
    <property type="evidence" value="ECO:0007669"/>
    <property type="project" value="InterPro"/>
</dbReference>
<dbReference type="CDD" id="cd02966">
    <property type="entry name" value="TlpA_like_family"/>
    <property type="match status" value="1"/>
</dbReference>
<dbReference type="InterPro" id="IPR036249">
    <property type="entry name" value="Thioredoxin-like_sf"/>
</dbReference>
<evidence type="ECO:0000313" key="2">
    <source>
        <dbReference type="EMBL" id="KRP31766.1"/>
    </source>
</evidence>
<feature type="domain" description="Thioredoxin" evidence="1">
    <location>
        <begin position="24"/>
        <end position="163"/>
    </location>
</feature>
<protein>
    <recommendedName>
        <fullName evidence="1">Thioredoxin domain-containing protein</fullName>
    </recommendedName>
</protein>
<dbReference type="InterPro" id="IPR013766">
    <property type="entry name" value="Thioredoxin_domain"/>
</dbReference>
<comment type="caution">
    <text evidence="2">The sequence shown here is derived from an EMBL/GenBank/DDBJ whole genome shotgun (WGS) entry which is preliminary data.</text>
</comment>
<evidence type="ECO:0000313" key="3">
    <source>
        <dbReference type="Proteomes" id="UP000051557"/>
    </source>
</evidence>
<dbReference type="PANTHER" id="PTHR42852">
    <property type="entry name" value="THIOL:DISULFIDE INTERCHANGE PROTEIN DSBE"/>
    <property type="match status" value="1"/>
</dbReference>
<dbReference type="Gene3D" id="3.40.30.10">
    <property type="entry name" value="Glutaredoxin"/>
    <property type="match status" value="1"/>
</dbReference>
<gene>
    <name evidence="2" type="ORF">ABS32_06095</name>
</gene>
<dbReference type="PANTHER" id="PTHR42852:SF13">
    <property type="entry name" value="PROTEIN DIPZ"/>
    <property type="match status" value="1"/>
</dbReference>
<dbReference type="InterPro" id="IPR050553">
    <property type="entry name" value="Thioredoxin_ResA/DsbE_sf"/>
</dbReference>
<dbReference type="PROSITE" id="PS51257">
    <property type="entry name" value="PROKAR_LIPOPROTEIN"/>
    <property type="match status" value="1"/>
</dbReference>
<accession>A0A0R2X6M5</accession>
<dbReference type="Pfam" id="PF00578">
    <property type="entry name" value="AhpC-TSA"/>
    <property type="match status" value="1"/>
</dbReference>
<name>A0A0R2X6M5_9BACT</name>
<dbReference type="Proteomes" id="UP000051557">
    <property type="component" value="Unassembled WGS sequence"/>
</dbReference>
<dbReference type="SUPFAM" id="SSF52833">
    <property type="entry name" value="Thioredoxin-like"/>
    <property type="match status" value="1"/>
</dbReference>
<dbReference type="EMBL" id="LIDM01000251">
    <property type="protein sequence ID" value="KRP31766.1"/>
    <property type="molecule type" value="Genomic_DNA"/>
</dbReference>
<dbReference type="AlphaFoldDB" id="A0A0R2X6M5"/>
<evidence type="ECO:0000259" key="1">
    <source>
        <dbReference type="PROSITE" id="PS51352"/>
    </source>
</evidence>
<dbReference type="InterPro" id="IPR000866">
    <property type="entry name" value="AhpC/TSA"/>
</dbReference>
<proteinExistence type="predicted"/>
<reference evidence="2 3" key="1">
    <citation type="submission" date="2015-10" db="EMBL/GenBank/DDBJ databases">
        <title>Metagenome-Assembled Genomes uncover a global brackish microbiome.</title>
        <authorList>
            <person name="Hugerth L.W."/>
            <person name="Larsson J."/>
            <person name="Alneberg J."/>
            <person name="Lindh M.V."/>
            <person name="Legrand C."/>
            <person name="Pinhassi J."/>
            <person name="Andersson A.F."/>
        </authorList>
    </citation>
    <scope>NUCLEOTIDE SEQUENCE [LARGE SCALE GENOMIC DNA]</scope>
    <source>
        <strain evidence="2">BACL9 MAG-120820-bin42</strain>
    </source>
</reference>
<organism evidence="2 3">
    <name type="scientific">Verrucomicrobia subdivision 6 bacterium BACL9 MAG-120820-bin42</name>
    <dbReference type="NCBI Taxonomy" id="1655634"/>
    <lineage>
        <taxon>Bacteria</taxon>
        <taxon>Pseudomonadati</taxon>
        <taxon>Verrucomicrobiota</taxon>
        <taxon>Verrucomicrobiia</taxon>
        <taxon>Verrucomicrobiales</taxon>
        <taxon>Verrucomicrobia subdivision 6</taxon>
    </lineage>
</organism>
<sequence length="163" mass="17913">MPFPFFRTLAFTLVLSLTSCRSTPPALQLPPDLSFTDLAADQPFDTASLRGKLVLLNLWAAWSPASAKELPELVALHEKFAPRGLVVLGVSLDEAPSAGLLIFAERHGLHYPLVRPGPKTLDQLEPIETIPYTLLLTPQGKILQRFRGPLKPAELRSAIEKNL</sequence>